<gene>
    <name evidence="2" type="primary">ccoS</name>
    <name evidence="2" type="ORF">GH975_07220</name>
</gene>
<reference evidence="2 3" key="1">
    <citation type="submission" date="2019-11" db="EMBL/GenBank/DDBJ databases">
        <authorList>
            <person name="Khan S.A."/>
            <person name="Jeon C.O."/>
            <person name="Chun B.H."/>
        </authorList>
    </citation>
    <scope>NUCLEOTIDE SEQUENCE [LARGE SCALE GENOMIC DNA]</scope>
    <source>
        <strain evidence="2 3">IMCC 1097</strain>
    </source>
</reference>
<keyword evidence="1" id="KW-1133">Transmembrane helix</keyword>
<organism evidence="2 3">
    <name type="scientific">Litorivicinus lipolyticus</name>
    <dbReference type="NCBI Taxonomy" id="418701"/>
    <lineage>
        <taxon>Bacteria</taxon>
        <taxon>Pseudomonadati</taxon>
        <taxon>Pseudomonadota</taxon>
        <taxon>Gammaproteobacteria</taxon>
        <taxon>Oceanospirillales</taxon>
        <taxon>Litorivicinaceae</taxon>
        <taxon>Litorivicinus</taxon>
    </lineage>
</organism>
<dbReference type="Pfam" id="PF03597">
    <property type="entry name" value="FixS"/>
    <property type="match status" value="1"/>
</dbReference>
<keyword evidence="3" id="KW-1185">Reference proteome</keyword>
<dbReference type="Proteomes" id="UP000388235">
    <property type="component" value="Chromosome"/>
</dbReference>
<evidence type="ECO:0000313" key="2">
    <source>
        <dbReference type="EMBL" id="QGG80370.1"/>
    </source>
</evidence>
<feature type="transmembrane region" description="Helical" evidence="1">
    <location>
        <begin position="6"/>
        <end position="26"/>
    </location>
</feature>
<evidence type="ECO:0000256" key="1">
    <source>
        <dbReference type="SAM" id="Phobius"/>
    </source>
</evidence>
<sequence>MDIIAALIPISIVLLVVATGAFLWALRGGQYDDLEGPAHRILHDDDDPAHHAAADLKKND</sequence>
<name>A0A5Q2QEU5_9GAMM</name>
<dbReference type="PANTHER" id="PTHR41532:SF1">
    <property type="entry name" value="FIXS PROTEIN"/>
    <property type="match status" value="1"/>
</dbReference>
<dbReference type="AlphaFoldDB" id="A0A5Q2QEU5"/>
<accession>A0A5Q2QEU5</accession>
<dbReference type="KEGG" id="llp:GH975_07220"/>
<keyword evidence="1" id="KW-0472">Membrane</keyword>
<keyword evidence="1" id="KW-0812">Transmembrane</keyword>
<dbReference type="PANTHER" id="PTHR41532">
    <property type="entry name" value="FIXS PROTEIN"/>
    <property type="match status" value="1"/>
</dbReference>
<protein>
    <submittedName>
        <fullName evidence="2">Cbb3-type cytochrome oxidase assembly protein CcoS</fullName>
    </submittedName>
</protein>
<dbReference type="OrthoDB" id="9802763at2"/>
<dbReference type="RefSeq" id="WP_153713874.1">
    <property type="nucleotide sequence ID" value="NZ_CP045871.1"/>
</dbReference>
<evidence type="ECO:0000313" key="3">
    <source>
        <dbReference type="Proteomes" id="UP000388235"/>
    </source>
</evidence>
<proteinExistence type="predicted"/>
<dbReference type="InterPro" id="IPR004714">
    <property type="entry name" value="Cyt_oxidase_maturation_cbb3"/>
</dbReference>
<dbReference type="NCBIfam" id="TIGR00847">
    <property type="entry name" value="ccoS"/>
    <property type="match status" value="1"/>
</dbReference>
<dbReference type="EMBL" id="CP045871">
    <property type="protein sequence ID" value="QGG80370.1"/>
    <property type="molecule type" value="Genomic_DNA"/>
</dbReference>